<protein>
    <submittedName>
        <fullName evidence="2">Uncharacterized protein</fullName>
    </submittedName>
</protein>
<dbReference type="AlphaFoldDB" id="A0AAN8XUE2"/>
<reference evidence="2 3" key="1">
    <citation type="submission" date="2023-11" db="EMBL/GenBank/DDBJ databases">
        <title>Halocaridina rubra genome assembly.</title>
        <authorList>
            <person name="Smith C."/>
        </authorList>
    </citation>
    <scope>NUCLEOTIDE SEQUENCE [LARGE SCALE GENOMIC DNA]</scope>
    <source>
        <strain evidence="2">EP-1</strain>
        <tissue evidence="2">Whole</tissue>
    </source>
</reference>
<sequence length="61" mass="6562">MGFRMGVGGLMVVVVLALSIAMGDCSTQPTPEIMTEAPPLHVNPKGESLKVLFFVLYALRQ</sequence>
<accession>A0AAN8XUE2</accession>
<organism evidence="2 3">
    <name type="scientific">Halocaridina rubra</name>
    <name type="common">Hawaiian red shrimp</name>
    <dbReference type="NCBI Taxonomy" id="373956"/>
    <lineage>
        <taxon>Eukaryota</taxon>
        <taxon>Metazoa</taxon>
        <taxon>Ecdysozoa</taxon>
        <taxon>Arthropoda</taxon>
        <taxon>Crustacea</taxon>
        <taxon>Multicrustacea</taxon>
        <taxon>Malacostraca</taxon>
        <taxon>Eumalacostraca</taxon>
        <taxon>Eucarida</taxon>
        <taxon>Decapoda</taxon>
        <taxon>Pleocyemata</taxon>
        <taxon>Caridea</taxon>
        <taxon>Atyoidea</taxon>
        <taxon>Atyidae</taxon>
        <taxon>Halocaridina</taxon>
    </lineage>
</organism>
<name>A0AAN8XUE2_HALRR</name>
<comment type="caution">
    <text evidence="2">The sequence shown here is derived from an EMBL/GenBank/DDBJ whole genome shotgun (WGS) entry which is preliminary data.</text>
</comment>
<proteinExistence type="predicted"/>
<keyword evidence="1" id="KW-0732">Signal</keyword>
<feature type="signal peptide" evidence="1">
    <location>
        <begin position="1"/>
        <end position="27"/>
    </location>
</feature>
<evidence type="ECO:0000313" key="3">
    <source>
        <dbReference type="Proteomes" id="UP001381693"/>
    </source>
</evidence>
<gene>
    <name evidence="2" type="ORF">SK128_013794</name>
</gene>
<evidence type="ECO:0000313" key="2">
    <source>
        <dbReference type="EMBL" id="KAK7084394.1"/>
    </source>
</evidence>
<keyword evidence="3" id="KW-1185">Reference proteome</keyword>
<evidence type="ECO:0000256" key="1">
    <source>
        <dbReference type="SAM" id="SignalP"/>
    </source>
</evidence>
<feature type="chain" id="PRO_5043007484" evidence="1">
    <location>
        <begin position="28"/>
        <end position="61"/>
    </location>
</feature>
<dbReference type="EMBL" id="JAXCGZ010002112">
    <property type="protein sequence ID" value="KAK7084394.1"/>
    <property type="molecule type" value="Genomic_DNA"/>
</dbReference>
<dbReference type="Proteomes" id="UP001381693">
    <property type="component" value="Unassembled WGS sequence"/>
</dbReference>